<name>A0A084T127_9BACT</name>
<sequence length="220" mass="24413">MSRKKHRGEDTWALIRESLDDFRPAQLAARLREYLAPRLASGPRHADERSRRALLEGVDALLSEHAGAWYTHGFHGDLPQGAPSEPGVEGHIERILSTLGVAHEWLCTLDTYFRSVALPPDDEDRAAVLSDAVRRVLELTSEAHGEEEAWPPHAHLGLGWLLESQGIRRTERLEQALHEALADFTRAAPSPEEARRAADTIALAAVKEESAGRYRDEGVS</sequence>
<accession>A0A084T127</accession>
<organism evidence="1 2">
    <name type="scientific">Archangium violaceum Cb vi76</name>
    <dbReference type="NCBI Taxonomy" id="1406225"/>
    <lineage>
        <taxon>Bacteria</taxon>
        <taxon>Pseudomonadati</taxon>
        <taxon>Myxococcota</taxon>
        <taxon>Myxococcia</taxon>
        <taxon>Myxococcales</taxon>
        <taxon>Cystobacterineae</taxon>
        <taxon>Archangiaceae</taxon>
        <taxon>Archangium</taxon>
    </lineage>
</organism>
<reference evidence="1 2" key="1">
    <citation type="submission" date="2014-07" db="EMBL/GenBank/DDBJ databases">
        <title>Draft Genome Sequence of Gephyronic Acid Producer, Cystobacter violaceus Strain Cb vi76.</title>
        <authorList>
            <person name="Stevens D.C."/>
            <person name="Young J."/>
            <person name="Carmichael R."/>
            <person name="Tan J."/>
            <person name="Taylor R.E."/>
        </authorList>
    </citation>
    <scope>NUCLEOTIDE SEQUENCE [LARGE SCALE GENOMIC DNA]</scope>
    <source>
        <strain evidence="1 2">Cb vi76</strain>
    </source>
</reference>
<gene>
    <name evidence="1" type="ORF">Q664_03040</name>
</gene>
<evidence type="ECO:0000313" key="2">
    <source>
        <dbReference type="Proteomes" id="UP000028547"/>
    </source>
</evidence>
<dbReference type="EMBL" id="JPMI01000014">
    <property type="protein sequence ID" value="KFA94412.1"/>
    <property type="molecule type" value="Genomic_DNA"/>
</dbReference>
<dbReference type="Proteomes" id="UP000028547">
    <property type="component" value="Unassembled WGS sequence"/>
</dbReference>
<dbReference type="RefSeq" id="WP_043389683.1">
    <property type="nucleotide sequence ID" value="NZ_JPMI01000014.1"/>
</dbReference>
<dbReference type="AlphaFoldDB" id="A0A084T127"/>
<evidence type="ECO:0000313" key="1">
    <source>
        <dbReference type="EMBL" id="KFA94412.1"/>
    </source>
</evidence>
<proteinExistence type="predicted"/>
<protein>
    <submittedName>
        <fullName evidence="1">Uncharacterized protein</fullName>
    </submittedName>
</protein>
<comment type="caution">
    <text evidence="1">The sequence shown here is derived from an EMBL/GenBank/DDBJ whole genome shotgun (WGS) entry which is preliminary data.</text>
</comment>